<organism evidence="1 3">
    <name type="scientific">Clostridium coskatii</name>
    <dbReference type="NCBI Taxonomy" id="1705578"/>
    <lineage>
        <taxon>Bacteria</taxon>
        <taxon>Bacillati</taxon>
        <taxon>Bacillota</taxon>
        <taxon>Clostridia</taxon>
        <taxon>Eubacteriales</taxon>
        <taxon>Clostridiaceae</taxon>
        <taxon>Clostridium</taxon>
    </lineage>
</organism>
<dbReference type="EMBL" id="LROR01000109">
    <property type="protein sequence ID" value="OBR89784.1"/>
    <property type="molecule type" value="Genomic_DNA"/>
</dbReference>
<dbReference type="Proteomes" id="UP000093694">
    <property type="component" value="Unassembled WGS sequence"/>
</dbReference>
<reference evidence="1 3" key="1">
    <citation type="journal article" date="2015" name="Biotechnol. Bioeng.">
        <title>Genome sequence and phenotypic characterization of Caulobacter segnis.</title>
        <authorList>
            <person name="Patel S."/>
            <person name="Fletcher B."/>
            <person name="Scott D.C."/>
            <person name="Ely B."/>
        </authorList>
    </citation>
    <scope>NUCLEOTIDE SEQUENCE [LARGE SCALE GENOMIC DNA]</scope>
    <source>
        <strain evidence="1 3">PS02</strain>
    </source>
</reference>
<evidence type="ECO:0000313" key="2">
    <source>
        <dbReference type="EMBL" id="OBR89784.1"/>
    </source>
</evidence>
<dbReference type="RefSeq" id="WP_063599947.1">
    <property type="nucleotide sequence ID" value="NZ_LITQ01000001.1"/>
</dbReference>
<dbReference type="PATRIC" id="fig|1705578.3.peg.295"/>
<name>A0A162JHA3_9CLOT</name>
<keyword evidence="4" id="KW-1185">Reference proteome</keyword>
<reference evidence="2 4" key="2">
    <citation type="journal article" date="2016" name="Front. Microbiol.">
        <title>Industrial Acetogenic Biocatalysts: A Comparative Metabolic and Genomic Analysis.</title>
        <authorList>
            <person name="Bengelsdorf F."/>
            <person name="Poehlein A."/>
            <person name="Sonja S."/>
            <person name="Erz C."/>
            <person name="Hummel T."/>
            <person name="Hoffmeister S."/>
            <person name="Daniel R."/>
            <person name="Durre P."/>
        </authorList>
    </citation>
    <scope>NUCLEOTIDE SEQUENCE [LARGE SCALE GENOMIC DNA]</scope>
    <source>
        <strain evidence="2 4">PTA-10522</strain>
    </source>
</reference>
<accession>A0A162JHA3</accession>
<protein>
    <submittedName>
        <fullName evidence="1">Uncharacterized protein</fullName>
    </submittedName>
</protein>
<gene>
    <name evidence="2" type="ORF">CLCOS_42830</name>
    <name evidence="1" type="ORF">WX73_01474</name>
</gene>
<proteinExistence type="predicted"/>
<evidence type="ECO:0000313" key="3">
    <source>
        <dbReference type="Proteomes" id="UP000077384"/>
    </source>
</evidence>
<sequence length="88" mass="9944">MDNTILLSKISQGLLECCKSKKFSRVNKLTVNVSENSNINSCNLYEYLKNFNKGIVDESTEIKIEIEDLPDQVVIISSIEGDISQEFI</sequence>
<comment type="caution">
    <text evidence="1">The sequence shown here is derived from an EMBL/GenBank/DDBJ whole genome shotgun (WGS) entry which is preliminary data.</text>
</comment>
<dbReference type="EMBL" id="LITQ01000001">
    <property type="protein sequence ID" value="OAA95065.1"/>
    <property type="molecule type" value="Genomic_DNA"/>
</dbReference>
<evidence type="ECO:0000313" key="4">
    <source>
        <dbReference type="Proteomes" id="UP000093694"/>
    </source>
</evidence>
<dbReference type="AlphaFoldDB" id="A0A162JHA3"/>
<evidence type="ECO:0000313" key="1">
    <source>
        <dbReference type="EMBL" id="OAA95065.1"/>
    </source>
</evidence>
<dbReference type="Proteomes" id="UP000077384">
    <property type="component" value="Unassembled WGS sequence"/>
</dbReference>